<reference evidence="2 3" key="1">
    <citation type="submission" date="2020-12" db="EMBL/GenBank/DDBJ databases">
        <title>Sulforoseuscoccus oceanibium gen. nov., sp. nov., a representative of the phylum Verrucomicrobia with special cytoplasmic membrane, and proposal of Sulforoseuscoccusaceae fam. nov.</title>
        <authorList>
            <person name="Xi F."/>
        </authorList>
    </citation>
    <scope>NUCLEOTIDE SEQUENCE [LARGE SCALE GENOMIC DNA]</scope>
    <source>
        <strain evidence="2 3">T37</strain>
    </source>
</reference>
<dbReference type="Gene3D" id="3.60.15.10">
    <property type="entry name" value="Ribonuclease Z/Hydroxyacylglutathione hydrolase-like"/>
    <property type="match status" value="1"/>
</dbReference>
<sequence>MKNSGLLPKKGWPERNYRFLRHQIVPGIFRKRSGNTVRPDFHPVAGESVSITWIGHASFLIQFEGMNILIDPNWALWHGIVKRTRMPGIPIDHLPPIDLILVSHAHYDHLHKKSLRMIDSRYGIIVPNGLRPLVNRLGFPAVFEMDLWEELQLGGVTITHTPSHHWGARMIHDTHRNFGGFILNAGGKIVYHAGDSAYFDDFKTIGARHNIDIAILPIGAYDAPSGRDVHMNPEEALQAFQDLGGETMIPMHYGTFPLGNESALEPEQRLIANAHHRGIHERVVVMEEGTPMVF</sequence>
<feature type="domain" description="Metallo-beta-lactamase" evidence="1">
    <location>
        <begin position="67"/>
        <end position="253"/>
    </location>
</feature>
<dbReference type="GO" id="GO:0008270">
    <property type="term" value="F:zinc ion binding"/>
    <property type="evidence" value="ECO:0007669"/>
    <property type="project" value="InterPro"/>
</dbReference>
<organism evidence="2 3">
    <name type="scientific">Sulfuriroseicoccus oceanibius</name>
    <dbReference type="NCBI Taxonomy" id="2707525"/>
    <lineage>
        <taxon>Bacteria</taxon>
        <taxon>Pseudomonadati</taxon>
        <taxon>Verrucomicrobiota</taxon>
        <taxon>Verrucomicrobiia</taxon>
        <taxon>Verrucomicrobiales</taxon>
        <taxon>Verrucomicrobiaceae</taxon>
        <taxon>Sulfuriroseicoccus</taxon>
    </lineage>
</organism>
<evidence type="ECO:0000313" key="3">
    <source>
        <dbReference type="Proteomes" id="UP000475117"/>
    </source>
</evidence>
<dbReference type="PANTHER" id="PTHR15032:SF36">
    <property type="entry name" value="METALLO-BETA-LACTAMASE DOMAIN-CONTAINING PROTEIN"/>
    <property type="match status" value="1"/>
</dbReference>
<protein>
    <submittedName>
        <fullName evidence="2">MBL fold metallo-hydrolase</fullName>
    </submittedName>
</protein>
<gene>
    <name evidence="2" type="ORF">G3M56_009690</name>
</gene>
<evidence type="ECO:0000313" key="2">
    <source>
        <dbReference type="EMBL" id="QQL44166.1"/>
    </source>
</evidence>
<dbReference type="GO" id="GO:0005737">
    <property type="term" value="C:cytoplasm"/>
    <property type="evidence" value="ECO:0007669"/>
    <property type="project" value="TreeGrafter"/>
</dbReference>
<keyword evidence="2" id="KW-0378">Hydrolase</keyword>
<accession>A0A6B3LBC5</accession>
<dbReference type="PANTHER" id="PTHR15032">
    <property type="entry name" value="N-ACYL-PHOSPHATIDYLETHANOLAMINE-HYDROLYZING PHOSPHOLIPASE D"/>
    <property type="match status" value="1"/>
</dbReference>
<dbReference type="SUPFAM" id="SSF56281">
    <property type="entry name" value="Metallo-hydrolase/oxidoreductase"/>
    <property type="match status" value="1"/>
</dbReference>
<dbReference type="GO" id="GO:0070290">
    <property type="term" value="F:N-acylphosphatidylethanolamine-specific phospholipase D activity"/>
    <property type="evidence" value="ECO:0007669"/>
    <property type="project" value="InterPro"/>
</dbReference>
<evidence type="ECO:0000259" key="1">
    <source>
        <dbReference type="Pfam" id="PF12706"/>
    </source>
</evidence>
<proteinExistence type="predicted"/>
<dbReference type="AlphaFoldDB" id="A0A6B3LBC5"/>
<dbReference type="InterPro" id="IPR001279">
    <property type="entry name" value="Metallo-B-lactamas"/>
</dbReference>
<dbReference type="Pfam" id="PF12706">
    <property type="entry name" value="Lactamase_B_2"/>
    <property type="match status" value="1"/>
</dbReference>
<dbReference type="InterPro" id="IPR036866">
    <property type="entry name" value="RibonucZ/Hydroxyglut_hydro"/>
</dbReference>
<dbReference type="EMBL" id="CP066776">
    <property type="protein sequence ID" value="QQL44166.1"/>
    <property type="molecule type" value="Genomic_DNA"/>
</dbReference>
<name>A0A6B3LBC5_9BACT</name>
<dbReference type="KEGG" id="soa:G3M56_009690"/>
<dbReference type="PIRSF" id="PIRSF038896">
    <property type="entry name" value="NAPE-PLD"/>
    <property type="match status" value="1"/>
</dbReference>
<dbReference type="RefSeq" id="WP_164362482.1">
    <property type="nucleotide sequence ID" value="NZ_CP066776.1"/>
</dbReference>
<dbReference type="Proteomes" id="UP000475117">
    <property type="component" value="Chromosome"/>
</dbReference>
<keyword evidence="3" id="KW-1185">Reference proteome</keyword>
<dbReference type="InterPro" id="IPR024884">
    <property type="entry name" value="NAPE-PLD"/>
</dbReference>